<comment type="similarity">
    <text evidence="2">Belongs to the mitochondrion-specific ribosomal protein mL40 family.</text>
</comment>
<gene>
    <name evidence="8" type="ORF">BDW59DRAFT_160616</name>
</gene>
<comment type="subcellular location">
    <subcellularLocation>
        <location evidence="1">Mitochondrion</location>
    </subcellularLocation>
</comment>
<dbReference type="Pfam" id="PF09812">
    <property type="entry name" value="MRP-L28"/>
    <property type="match status" value="1"/>
</dbReference>
<name>A0ABR4IH04_9EURO</name>
<dbReference type="PANTHER" id="PTHR39150">
    <property type="entry name" value="54S RIBOSOMAL PROTEIN L28, MITOCHONDRIAL"/>
    <property type="match status" value="1"/>
</dbReference>
<evidence type="ECO:0000256" key="7">
    <source>
        <dbReference type="ARBA" id="ARBA00035192"/>
    </source>
</evidence>
<evidence type="ECO:0000256" key="4">
    <source>
        <dbReference type="ARBA" id="ARBA00022980"/>
    </source>
</evidence>
<dbReference type="InterPro" id="IPR042831">
    <property type="entry name" value="Ribosomal_mL40_fung"/>
</dbReference>
<evidence type="ECO:0000256" key="1">
    <source>
        <dbReference type="ARBA" id="ARBA00004173"/>
    </source>
</evidence>
<evidence type="ECO:0000256" key="2">
    <source>
        <dbReference type="ARBA" id="ARBA00009360"/>
    </source>
</evidence>
<proteinExistence type="inferred from homology"/>
<keyword evidence="6" id="KW-0687">Ribonucleoprotein</keyword>
<evidence type="ECO:0000256" key="6">
    <source>
        <dbReference type="ARBA" id="ARBA00023274"/>
    </source>
</evidence>
<evidence type="ECO:0000313" key="8">
    <source>
        <dbReference type="EMBL" id="KAL2827035.1"/>
    </source>
</evidence>
<dbReference type="Gene3D" id="6.10.250.3440">
    <property type="match status" value="1"/>
</dbReference>
<keyword evidence="9" id="KW-1185">Reference proteome</keyword>
<protein>
    <recommendedName>
        <fullName evidence="7">Large ribosomal subunit protein mL40</fullName>
    </recommendedName>
</protein>
<dbReference type="InterPro" id="IPR019192">
    <property type="entry name" value="Ribosomal_mL40"/>
</dbReference>
<keyword evidence="3" id="KW-0809">Transit peptide</keyword>
<keyword evidence="5" id="KW-0496">Mitochondrion</keyword>
<organism evidence="8 9">
    <name type="scientific">Aspergillus cavernicola</name>
    <dbReference type="NCBI Taxonomy" id="176166"/>
    <lineage>
        <taxon>Eukaryota</taxon>
        <taxon>Fungi</taxon>
        <taxon>Dikarya</taxon>
        <taxon>Ascomycota</taxon>
        <taxon>Pezizomycotina</taxon>
        <taxon>Eurotiomycetes</taxon>
        <taxon>Eurotiomycetidae</taxon>
        <taxon>Eurotiales</taxon>
        <taxon>Aspergillaceae</taxon>
        <taxon>Aspergillus</taxon>
        <taxon>Aspergillus subgen. Nidulantes</taxon>
    </lineage>
</organism>
<dbReference type="EMBL" id="JBFXLS010000027">
    <property type="protein sequence ID" value="KAL2827035.1"/>
    <property type="molecule type" value="Genomic_DNA"/>
</dbReference>
<reference evidence="8 9" key="1">
    <citation type="submission" date="2024-07" db="EMBL/GenBank/DDBJ databases">
        <title>Section-level genome sequencing and comparative genomics of Aspergillus sections Usti and Cavernicolus.</title>
        <authorList>
            <consortium name="Lawrence Berkeley National Laboratory"/>
            <person name="Nybo J.L."/>
            <person name="Vesth T.C."/>
            <person name="Theobald S."/>
            <person name="Frisvad J.C."/>
            <person name="Larsen T.O."/>
            <person name="Kjaerboelling I."/>
            <person name="Rothschild-Mancinelli K."/>
            <person name="Lyhne E.K."/>
            <person name="Kogle M.E."/>
            <person name="Barry K."/>
            <person name="Clum A."/>
            <person name="Na H."/>
            <person name="Ledsgaard L."/>
            <person name="Lin J."/>
            <person name="Lipzen A."/>
            <person name="Kuo A."/>
            <person name="Riley R."/>
            <person name="Mondo S."/>
            <person name="LaButti K."/>
            <person name="Haridas S."/>
            <person name="Pangalinan J."/>
            <person name="Salamov A.A."/>
            <person name="Simmons B.A."/>
            <person name="Magnuson J.K."/>
            <person name="Chen J."/>
            <person name="Drula E."/>
            <person name="Henrissat B."/>
            <person name="Wiebenga A."/>
            <person name="Lubbers R.J."/>
            <person name="Gomes A.C."/>
            <person name="Makela M.R."/>
            <person name="Stajich J."/>
            <person name="Grigoriev I.V."/>
            <person name="Mortensen U.H."/>
            <person name="De vries R.P."/>
            <person name="Baker S.E."/>
            <person name="Andersen M.R."/>
        </authorList>
    </citation>
    <scope>NUCLEOTIDE SEQUENCE [LARGE SCALE GENOMIC DNA]</scope>
    <source>
        <strain evidence="8 9">CBS 600.67</strain>
    </source>
</reference>
<comment type="caution">
    <text evidence="8">The sequence shown here is derived from an EMBL/GenBank/DDBJ whole genome shotgun (WGS) entry which is preliminary data.</text>
</comment>
<sequence length="188" mass="21791">MRSLSYSPVLASLANVFKIPLSQTAIRPSIPLLQNQSQTPTQSTTNLVAGKAAFSTTSPLLKRKGPHQMDRRITLIRYFLHHPLTPRPLRFSRTRYLRHWTIQRAWNLYQGERRQKKTDELQRQWQAMNTACEELRTGAGDGGWLFRKSMIKTNLFTDMFPIEYGRMQTEGPGEGWNEGWKGGESKRR</sequence>
<keyword evidence="4" id="KW-0689">Ribosomal protein</keyword>
<dbReference type="PANTHER" id="PTHR39150:SF1">
    <property type="entry name" value="LARGE RIBOSOMAL SUBUNIT PROTEIN ML40"/>
    <property type="match status" value="1"/>
</dbReference>
<evidence type="ECO:0000313" key="9">
    <source>
        <dbReference type="Proteomes" id="UP001610335"/>
    </source>
</evidence>
<dbReference type="Proteomes" id="UP001610335">
    <property type="component" value="Unassembled WGS sequence"/>
</dbReference>
<accession>A0ABR4IH04</accession>
<evidence type="ECO:0000256" key="5">
    <source>
        <dbReference type="ARBA" id="ARBA00023128"/>
    </source>
</evidence>
<evidence type="ECO:0000256" key="3">
    <source>
        <dbReference type="ARBA" id="ARBA00022946"/>
    </source>
</evidence>